<accession>A0AAC8QDN7</accession>
<dbReference type="EMBL" id="CP011509">
    <property type="protein sequence ID" value="AKJ05621.1"/>
    <property type="molecule type" value="Genomic_DNA"/>
</dbReference>
<dbReference type="GO" id="GO:0004029">
    <property type="term" value="F:aldehyde dehydrogenase (NAD+) activity"/>
    <property type="evidence" value="ECO:0007669"/>
    <property type="project" value="TreeGrafter"/>
</dbReference>
<dbReference type="Pfam" id="PF01370">
    <property type="entry name" value="Epimerase"/>
    <property type="match status" value="1"/>
</dbReference>
<dbReference type="PANTHER" id="PTHR48079:SF6">
    <property type="entry name" value="NAD(P)-BINDING DOMAIN-CONTAINING PROTEIN-RELATED"/>
    <property type="match status" value="1"/>
</dbReference>
<dbReference type="InterPro" id="IPR036291">
    <property type="entry name" value="NAD(P)-bd_dom_sf"/>
</dbReference>
<dbReference type="Proteomes" id="UP000035579">
    <property type="component" value="Chromosome"/>
</dbReference>
<sequence length="339" mass="36571">MKTLLTGATGLIGANLAHLLCEQGERPRLLVRVRSDRRGLRGLRYDEVLGDVLDADSLRGALKGVNQVYHVAGIVRFDPFTREDVTRINAQGTKNVLEVARAAGVRRVVVVSSVAAVGHGTLAEPATEESAYNYAGDNPYHESKREAERLALEASGRGLEVLAGNPGFVLGPYDVRPSTGELLLLVAKGLVAAYPSGGINGVNAQDVARGLKLIMDKGRPGERYILGGENLTYRELLTICAEEAGVPPPRLPLPDGVVKAVGRLGDVVGRLSPELFKHVNTAFLQALPLPAYQSSAKAMRELGYQPRPIRLGIREALRWFQEEGMLPRDRPLTPRGIVG</sequence>
<dbReference type="InterPro" id="IPR051783">
    <property type="entry name" value="NAD(P)-dependent_oxidoreduct"/>
</dbReference>
<dbReference type="RefSeq" id="WP_075336026.1">
    <property type="nucleotide sequence ID" value="NZ_CP011509.1"/>
</dbReference>
<reference evidence="2 4" key="1">
    <citation type="submission" date="2015-05" db="EMBL/GenBank/DDBJ databases">
        <title>Genome assembly of Archangium gephyra DSM 2261.</title>
        <authorList>
            <person name="Sharma G."/>
            <person name="Subramanian S."/>
        </authorList>
    </citation>
    <scope>NUCLEOTIDE SEQUENCE [LARGE SCALE GENOMIC DNA]</scope>
    <source>
        <strain evidence="2 4">DSM 2261</strain>
    </source>
</reference>
<evidence type="ECO:0000313" key="4">
    <source>
        <dbReference type="Proteomes" id="UP000035579"/>
    </source>
</evidence>
<dbReference type="SMART" id="SM00822">
    <property type="entry name" value="PKS_KR"/>
    <property type="match status" value="1"/>
</dbReference>
<gene>
    <name evidence="2" type="ORF">AA314_07247</name>
    <name evidence="3" type="ORF">ATI61_102678</name>
</gene>
<proteinExistence type="predicted"/>
<dbReference type="GO" id="GO:0005737">
    <property type="term" value="C:cytoplasm"/>
    <property type="evidence" value="ECO:0007669"/>
    <property type="project" value="TreeGrafter"/>
</dbReference>
<dbReference type="InterPro" id="IPR057326">
    <property type="entry name" value="KR_dom"/>
</dbReference>
<protein>
    <submittedName>
        <fullName evidence="2">Dihydroflavonol-4-reductase</fullName>
    </submittedName>
</protein>
<evidence type="ECO:0000313" key="3">
    <source>
        <dbReference type="EMBL" id="REG36301.1"/>
    </source>
</evidence>
<keyword evidence="5" id="KW-1185">Reference proteome</keyword>
<dbReference type="EMBL" id="QUMU01000002">
    <property type="protein sequence ID" value="REG36301.1"/>
    <property type="molecule type" value="Genomic_DNA"/>
</dbReference>
<dbReference type="AlphaFoldDB" id="A0AAC8QDN7"/>
<evidence type="ECO:0000313" key="5">
    <source>
        <dbReference type="Proteomes" id="UP000256345"/>
    </source>
</evidence>
<dbReference type="InterPro" id="IPR001509">
    <property type="entry name" value="Epimerase_deHydtase"/>
</dbReference>
<reference evidence="3 5" key="2">
    <citation type="submission" date="2018-08" db="EMBL/GenBank/DDBJ databases">
        <title>Genomic Encyclopedia of Archaeal and Bacterial Type Strains, Phase II (KMG-II): from individual species to whole genera.</title>
        <authorList>
            <person name="Goeker M."/>
        </authorList>
    </citation>
    <scope>NUCLEOTIDE SEQUENCE [LARGE SCALE GENOMIC DNA]</scope>
    <source>
        <strain evidence="3 5">DSM 2261</strain>
    </source>
</reference>
<dbReference type="PANTHER" id="PTHR48079">
    <property type="entry name" value="PROTEIN YEEZ"/>
    <property type="match status" value="1"/>
</dbReference>
<evidence type="ECO:0000313" key="2">
    <source>
        <dbReference type="EMBL" id="AKJ05621.1"/>
    </source>
</evidence>
<organism evidence="2 4">
    <name type="scientific">Archangium gephyra</name>
    <dbReference type="NCBI Taxonomy" id="48"/>
    <lineage>
        <taxon>Bacteria</taxon>
        <taxon>Pseudomonadati</taxon>
        <taxon>Myxococcota</taxon>
        <taxon>Myxococcia</taxon>
        <taxon>Myxococcales</taxon>
        <taxon>Cystobacterineae</taxon>
        <taxon>Archangiaceae</taxon>
        <taxon>Archangium</taxon>
    </lineage>
</organism>
<feature type="domain" description="Ketoreductase" evidence="1">
    <location>
        <begin position="2"/>
        <end position="142"/>
    </location>
</feature>
<dbReference type="KEGG" id="age:AA314_07247"/>
<dbReference type="SUPFAM" id="SSF51735">
    <property type="entry name" value="NAD(P)-binding Rossmann-fold domains"/>
    <property type="match status" value="1"/>
</dbReference>
<dbReference type="Gene3D" id="3.40.50.720">
    <property type="entry name" value="NAD(P)-binding Rossmann-like Domain"/>
    <property type="match status" value="1"/>
</dbReference>
<dbReference type="Proteomes" id="UP000256345">
    <property type="component" value="Unassembled WGS sequence"/>
</dbReference>
<evidence type="ECO:0000259" key="1">
    <source>
        <dbReference type="SMART" id="SM00822"/>
    </source>
</evidence>
<name>A0AAC8QDN7_9BACT</name>